<dbReference type="Proteomes" id="UP001054945">
    <property type="component" value="Unassembled WGS sequence"/>
</dbReference>
<keyword evidence="3" id="KW-1185">Reference proteome</keyword>
<evidence type="ECO:0000313" key="3">
    <source>
        <dbReference type="Proteomes" id="UP001054945"/>
    </source>
</evidence>
<feature type="region of interest" description="Disordered" evidence="1">
    <location>
        <begin position="1"/>
        <end position="22"/>
    </location>
</feature>
<evidence type="ECO:0000313" key="2">
    <source>
        <dbReference type="EMBL" id="GIX84406.1"/>
    </source>
</evidence>
<name>A0AAV4NHY8_CAEEX</name>
<reference evidence="2 3" key="1">
    <citation type="submission" date="2021-06" db="EMBL/GenBank/DDBJ databases">
        <title>Caerostris extrusa draft genome.</title>
        <authorList>
            <person name="Kono N."/>
            <person name="Arakawa K."/>
        </authorList>
    </citation>
    <scope>NUCLEOTIDE SEQUENCE [LARGE SCALE GENOMIC DNA]</scope>
</reference>
<feature type="compositionally biased region" description="Polar residues" evidence="1">
    <location>
        <begin position="1"/>
        <end position="16"/>
    </location>
</feature>
<proteinExistence type="predicted"/>
<protein>
    <submittedName>
        <fullName evidence="2">Uncharacterized protein</fullName>
    </submittedName>
</protein>
<sequence length="117" mass="12969">MSQRGTFSQLASAHQQRSQRKQPIAFRSWLAVPELKNRHRWSLCVGMPPPILGGTSRQINECSLMALLTEERQDPHPTTTSIILPVSPGAPNRGDVSLFLSTLAKQELPNPPHSSLH</sequence>
<gene>
    <name evidence="2" type="ORF">CEXT_431741</name>
</gene>
<dbReference type="AlphaFoldDB" id="A0AAV4NHY8"/>
<comment type="caution">
    <text evidence="2">The sequence shown here is derived from an EMBL/GenBank/DDBJ whole genome shotgun (WGS) entry which is preliminary data.</text>
</comment>
<evidence type="ECO:0000256" key="1">
    <source>
        <dbReference type="SAM" id="MobiDB-lite"/>
    </source>
</evidence>
<accession>A0AAV4NHY8</accession>
<dbReference type="EMBL" id="BPLR01020963">
    <property type="protein sequence ID" value="GIX84406.1"/>
    <property type="molecule type" value="Genomic_DNA"/>
</dbReference>
<organism evidence="2 3">
    <name type="scientific">Caerostris extrusa</name>
    <name type="common">Bark spider</name>
    <name type="synonym">Caerostris bankana</name>
    <dbReference type="NCBI Taxonomy" id="172846"/>
    <lineage>
        <taxon>Eukaryota</taxon>
        <taxon>Metazoa</taxon>
        <taxon>Ecdysozoa</taxon>
        <taxon>Arthropoda</taxon>
        <taxon>Chelicerata</taxon>
        <taxon>Arachnida</taxon>
        <taxon>Araneae</taxon>
        <taxon>Araneomorphae</taxon>
        <taxon>Entelegynae</taxon>
        <taxon>Araneoidea</taxon>
        <taxon>Araneidae</taxon>
        <taxon>Caerostris</taxon>
    </lineage>
</organism>